<dbReference type="EMBL" id="JADGJQ010000017">
    <property type="protein sequence ID" value="KAJ3180284.1"/>
    <property type="molecule type" value="Genomic_DNA"/>
</dbReference>
<dbReference type="PANTHER" id="PTHR16201">
    <property type="entry name" value="SEVEN TRANSMEMBRANE PROTEIN 1-RELATED"/>
    <property type="match status" value="1"/>
</dbReference>
<dbReference type="PANTHER" id="PTHR16201:SF44">
    <property type="entry name" value="SEVEN TRANSMEMBRANE PROTEIN 1"/>
    <property type="match status" value="1"/>
</dbReference>
<keyword evidence="4 5" id="KW-0472">Membrane</keyword>
<evidence type="ECO:0000256" key="5">
    <source>
        <dbReference type="SAM" id="Phobius"/>
    </source>
</evidence>
<feature type="transmembrane region" description="Helical" evidence="5">
    <location>
        <begin position="65"/>
        <end position="84"/>
    </location>
</feature>
<dbReference type="Pfam" id="PF04193">
    <property type="entry name" value="PQ-loop"/>
    <property type="match status" value="1"/>
</dbReference>
<dbReference type="Proteomes" id="UP001212152">
    <property type="component" value="Unassembled WGS sequence"/>
</dbReference>
<evidence type="ECO:0000256" key="4">
    <source>
        <dbReference type="ARBA" id="ARBA00023136"/>
    </source>
</evidence>
<evidence type="ECO:0000256" key="1">
    <source>
        <dbReference type="ARBA" id="ARBA00004141"/>
    </source>
</evidence>
<evidence type="ECO:0000313" key="6">
    <source>
        <dbReference type="EMBL" id="KAJ3180284.1"/>
    </source>
</evidence>
<dbReference type="FunFam" id="1.20.1280.290:FF:000012">
    <property type="entry name" value="Vacuolar membrane PQ loop repeat protein"/>
    <property type="match status" value="1"/>
</dbReference>
<keyword evidence="2 5" id="KW-0812">Transmembrane</keyword>
<evidence type="ECO:0000256" key="2">
    <source>
        <dbReference type="ARBA" id="ARBA00022692"/>
    </source>
</evidence>
<feature type="transmembrane region" description="Helical" evidence="5">
    <location>
        <begin position="26"/>
        <end position="44"/>
    </location>
</feature>
<evidence type="ECO:0000256" key="3">
    <source>
        <dbReference type="ARBA" id="ARBA00022989"/>
    </source>
</evidence>
<keyword evidence="3 5" id="KW-1133">Transmembrane helix</keyword>
<reference evidence="6" key="1">
    <citation type="submission" date="2020-05" db="EMBL/GenBank/DDBJ databases">
        <title>Phylogenomic resolution of chytrid fungi.</title>
        <authorList>
            <person name="Stajich J.E."/>
            <person name="Amses K."/>
            <person name="Simmons R."/>
            <person name="Seto K."/>
            <person name="Myers J."/>
            <person name="Bonds A."/>
            <person name="Quandt C.A."/>
            <person name="Barry K."/>
            <person name="Liu P."/>
            <person name="Grigoriev I."/>
            <person name="Longcore J.E."/>
            <person name="James T.Y."/>
        </authorList>
    </citation>
    <scope>NUCLEOTIDE SEQUENCE</scope>
    <source>
        <strain evidence="6">JEL0379</strain>
    </source>
</reference>
<evidence type="ECO:0000313" key="7">
    <source>
        <dbReference type="Proteomes" id="UP001212152"/>
    </source>
</evidence>
<dbReference type="GO" id="GO:0016020">
    <property type="term" value="C:membrane"/>
    <property type="evidence" value="ECO:0007669"/>
    <property type="project" value="UniProtKB-SubCell"/>
</dbReference>
<dbReference type="SMART" id="SM00679">
    <property type="entry name" value="CTNS"/>
    <property type="match status" value="1"/>
</dbReference>
<dbReference type="Gene3D" id="1.20.1280.290">
    <property type="match status" value="1"/>
</dbReference>
<evidence type="ECO:0008006" key="8">
    <source>
        <dbReference type="Google" id="ProtNLM"/>
    </source>
</evidence>
<dbReference type="InterPro" id="IPR051415">
    <property type="entry name" value="LAAT-1"/>
</dbReference>
<dbReference type="AlphaFoldDB" id="A0AAD5TNC4"/>
<keyword evidence="7" id="KW-1185">Reference proteome</keyword>
<feature type="transmembrane region" description="Helical" evidence="5">
    <location>
        <begin position="96"/>
        <end position="113"/>
    </location>
</feature>
<accession>A0AAD5TNC4</accession>
<name>A0AAD5TNC4_9FUNG</name>
<protein>
    <recommendedName>
        <fullName evidence="8">PQ loop repeat protein</fullName>
    </recommendedName>
</protein>
<gene>
    <name evidence="6" type="ORF">HDU87_002163</name>
</gene>
<dbReference type="InterPro" id="IPR006603">
    <property type="entry name" value="PQ-loop_rpt"/>
</dbReference>
<proteinExistence type="predicted"/>
<organism evidence="6 7">
    <name type="scientific">Geranomyces variabilis</name>
    <dbReference type="NCBI Taxonomy" id="109894"/>
    <lineage>
        <taxon>Eukaryota</taxon>
        <taxon>Fungi</taxon>
        <taxon>Fungi incertae sedis</taxon>
        <taxon>Chytridiomycota</taxon>
        <taxon>Chytridiomycota incertae sedis</taxon>
        <taxon>Chytridiomycetes</taxon>
        <taxon>Spizellomycetales</taxon>
        <taxon>Powellomycetaceae</taxon>
        <taxon>Geranomyces</taxon>
    </lineage>
</organism>
<sequence>METVIVNDHRAWSSSSASSLPPHDEWSAALVADVLGYVSAVAYVGARFPQIYLNAIRRSCAGLSLYMFVFTLLGNASYITSILLQSTSRAYIMTNLPWILGSGLTLLCDLVILTQARMYRRRRGGGAGGGHVVEHA</sequence>
<comment type="subcellular location">
    <subcellularLocation>
        <location evidence="1">Membrane</location>
        <topology evidence="1">Multi-pass membrane protein</topology>
    </subcellularLocation>
</comment>
<comment type="caution">
    <text evidence="6">The sequence shown here is derived from an EMBL/GenBank/DDBJ whole genome shotgun (WGS) entry which is preliminary data.</text>
</comment>